<dbReference type="AlphaFoldDB" id="D3BF74"/>
<feature type="region of interest" description="Disordered" evidence="6">
    <location>
        <begin position="1"/>
        <end position="54"/>
    </location>
</feature>
<dbReference type="InterPro" id="IPR006597">
    <property type="entry name" value="Sel1-like"/>
</dbReference>
<proteinExistence type="inferred from homology"/>
<comment type="caution">
    <text evidence="8">The sequence shown here is derived from an EMBL/GenBank/DDBJ whole genome shotgun (WGS) entry which is preliminary data.</text>
</comment>
<dbReference type="SUPFAM" id="SSF144232">
    <property type="entry name" value="HIT/MYND zinc finger-like"/>
    <property type="match status" value="1"/>
</dbReference>
<dbReference type="Gene3D" id="1.25.40.10">
    <property type="entry name" value="Tetratricopeptide repeat domain"/>
    <property type="match status" value="1"/>
</dbReference>
<name>D3BF74_HETP5</name>
<dbReference type="InterPro" id="IPR011990">
    <property type="entry name" value="TPR-like_helical_dom_sf"/>
</dbReference>
<dbReference type="InterPro" id="IPR050767">
    <property type="entry name" value="Sel1_AlgK"/>
</dbReference>
<keyword evidence="1" id="KW-0479">Metal-binding</keyword>
<dbReference type="PANTHER" id="PTHR11102:SF160">
    <property type="entry name" value="ERAD-ASSOCIATED E3 UBIQUITIN-PROTEIN LIGASE COMPONENT HRD3"/>
    <property type="match status" value="1"/>
</dbReference>
<accession>D3BF74</accession>
<protein>
    <recommendedName>
        <fullName evidence="7">MYND-type domain-containing protein</fullName>
    </recommendedName>
</protein>
<dbReference type="Gene3D" id="6.10.140.2220">
    <property type="match status" value="1"/>
</dbReference>
<evidence type="ECO:0000259" key="7">
    <source>
        <dbReference type="PROSITE" id="PS50865"/>
    </source>
</evidence>
<evidence type="ECO:0000256" key="4">
    <source>
        <dbReference type="ARBA" id="ARBA00038101"/>
    </source>
</evidence>
<reference evidence="8 9" key="1">
    <citation type="journal article" date="2011" name="Genome Res.">
        <title>Phylogeny-wide analysis of social amoeba genomes highlights ancient origins for complex intercellular communication.</title>
        <authorList>
            <person name="Heidel A.J."/>
            <person name="Lawal H.M."/>
            <person name="Felder M."/>
            <person name="Schilde C."/>
            <person name="Helps N.R."/>
            <person name="Tunggal B."/>
            <person name="Rivero F."/>
            <person name="John U."/>
            <person name="Schleicher M."/>
            <person name="Eichinger L."/>
            <person name="Platzer M."/>
            <person name="Noegel A.A."/>
            <person name="Schaap P."/>
            <person name="Gloeckner G."/>
        </authorList>
    </citation>
    <scope>NUCLEOTIDE SEQUENCE [LARGE SCALE GENOMIC DNA]</scope>
    <source>
        <strain evidence="9">ATCC 26659 / Pp 5 / PN500</strain>
    </source>
</reference>
<evidence type="ECO:0000256" key="1">
    <source>
        <dbReference type="ARBA" id="ARBA00022723"/>
    </source>
</evidence>
<dbReference type="Pfam" id="PF08238">
    <property type="entry name" value="Sel1"/>
    <property type="match status" value="7"/>
</dbReference>
<keyword evidence="9" id="KW-1185">Reference proteome</keyword>
<dbReference type="PROSITE" id="PS50865">
    <property type="entry name" value="ZF_MYND_2"/>
    <property type="match status" value="1"/>
</dbReference>
<dbReference type="PANTHER" id="PTHR11102">
    <property type="entry name" value="SEL-1-LIKE PROTEIN"/>
    <property type="match status" value="1"/>
</dbReference>
<dbReference type="EMBL" id="ADBJ01000031">
    <property type="protein sequence ID" value="EFA79788.1"/>
    <property type="molecule type" value="Genomic_DNA"/>
</dbReference>
<feature type="domain" description="MYND-type" evidence="7">
    <location>
        <begin position="1093"/>
        <end position="1133"/>
    </location>
</feature>
<feature type="region of interest" description="Disordered" evidence="6">
    <location>
        <begin position="867"/>
        <end position="892"/>
    </location>
</feature>
<dbReference type="InParanoid" id="D3BF74"/>
<evidence type="ECO:0000256" key="3">
    <source>
        <dbReference type="ARBA" id="ARBA00022833"/>
    </source>
</evidence>
<dbReference type="InterPro" id="IPR002893">
    <property type="entry name" value="Znf_MYND"/>
</dbReference>
<comment type="similarity">
    <text evidence="4">Belongs to the sel-1 family.</text>
</comment>
<dbReference type="GeneID" id="31362089"/>
<dbReference type="GO" id="GO:0008270">
    <property type="term" value="F:zinc ion binding"/>
    <property type="evidence" value="ECO:0007669"/>
    <property type="project" value="UniProtKB-KW"/>
</dbReference>
<dbReference type="STRING" id="670386.D3BF74"/>
<evidence type="ECO:0000256" key="5">
    <source>
        <dbReference type="PROSITE-ProRule" id="PRU00134"/>
    </source>
</evidence>
<keyword evidence="3" id="KW-0862">Zinc</keyword>
<dbReference type="Proteomes" id="UP000001396">
    <property type="component" value="Unassembled WGS sequence"/>
</dbReference>
<dbReference type="RefSeq" id="XP_020431909.1">
    <property type="nucleotide sequence ID" value="XM_020577461.1"/>
</dbReference>
<dbReference type="SUPFAM" id="SSF81901">
    <property type="entry name" value="HCP-like"/>
    <property type="match status" value="1"/>
</dbReference>
<evidence type="ECO:0000256" key="6">
    <source>
        <dbReference type="SAM" id="MobiDB-lite"/>
    </source>
</evidence>
<gene>
    <name evidence="8" type="ORF">PPL_06607</name>
</gene>
<dbReference type="Pfam" id="PF01753">
    <property type="entry name" value="zf-MYND"/>
    <property type="match status" value="1"/>
</dbReference>
<dbReference type="SMART" id="SM00671">
    <property type="entry name" value="SEL1"/>
    <property type="match status" value="4"/>
</dbReference>
<evidence type="ECO:0000256" key="2">
    <source>
        <dbReference type="ARBA" id="ARBA00022771"/>
    </source>
</evidence>
<evidence type="ECO:0000313" key="9">
    <source>
        <dbReference type="Proteomes" id="UP000001396"/>
    </source>
</evidence>
<keyword evidence="2 5" id="KW-0863">Zinc-finger</keyword>
<organism evidence="8 9">
    <name type="scientific">Heterostelium pallidum (strain ATCC 26659 / Pp 5 / PN500)</name>
    <name type="common">Cellular slime mold</name>
    <name type="synonym">Polysphondylium pallidum</name>
    <dbReference type="NCBI Taxonomy" id="670386"/>
    <lineage>
        <taxon>Eukaryota</taxon>
        <taxon>Amoebozoa</taxon>
        <taxon>Evosea</taxon>
        <taxon>Eumycetozoa</taxon>
        <taxon>Dictyostelia</taxon>
        <taxon>Acytosteliales</taxon>
        <taxon>Acytosteliaceae</taxon>
        <taxon>Heterostelium</taxon>
    </lineage>
</organism>
<sequence length="1185" mass="135617">MNKKNKNKKTVSSVNNSSSTNNNNNNQNIKVNNNNNNNNSNSNQNENLKDKTKNEQIVTESKNVSKSVIIAGLSVSRNYMSSMFGRYYFVLSGGNVWCDTPDSIVKLKSLIPINLNDLPKVYQSALLSGDRSTWEIPVFSFLLQPICQKLGGQKLISSDIQFISGITDLFNHYTSSGAVFDSTELNDDFDDLTKLLLSVGSNKQEIQSLLSLNIEQNKHSEKKSSILKKNIKEQIKSHNYLEAIKLANEGTNIYGLSVDTLAKFYFYAGYSQEMQRLKTNSKSARDDILLNLSRMKSIKPNWKCTIFMTAVILHNDEKLEEARKTIEMCLSMSPEFKLAKDRYEMIHYDILFGLDTYPEVTEQTKQTLLMRVKDPNLQQAVKYYFGIGVERDPIKSLEYFEMFPNDGDSVLHCGYIYQYRTAYRDLKKALECFKRAYDLGSKEATNQLANCYLNGHGVEMNRKQAIPYLQQSISNGNKSAMNTLGEVYLEESEDGKIEPEKAFEMFLKAANLKPNPNYQSMYNLARLYMKGIGVESDVDAAEMWLKRAMDNGIKDTKDLKGNIQSVRGMMNIAPQFKKIIDAKSNNPTQQSNETKMAVVDRLGGYVNRSKVAAKLWKGRQLFEETVTMIKSGNAQDKDIISNISKCYQIDEMVVDSELLREIFLPILNRYLKDNPMDLDSRYCFIYLKYIVDYKYMLSYTEQTLKDFPNSHLIWNLASIVFGKTGKLNDAIGCNLKARELMAKQKIAIEPSMLYYSAFYKMEKHRETIEFGTPLKNMDDLADMLEFQRICEKDDPLRPRSYYELSSYMIFRNDIMDKAYKYYRMGKESEKDQLPCFLPYKNDKPQLAMFEAMSEQDYAKISKVISSTSRKNNNNNNNKITAPTTSNKNKKKIDASTNVKNNNEKMAVSTNSDKNELENKILATPDIINVDNEQRLRLLLHLRGYFANYFSNNKTNNNNSKSISNQSITIKELPKKSTFHYEEIKIIDFKNNGDWVYRGSYIKGAIIERPLLNNKATHFLIVDLNGSVINVAIYDETINNQATADRLFFVGQKIFIVNPYHRIGSIGIDRISMIRVDQLSEIFTNNTSKPNQLCYSCLEPLQSKPIKCSKCNVASYCSKQCQALDNGLHHKSILVSPIGTFKLIVVSPSMTGHRDLKKAFECFRRAYNLENATNQLAKCYLNGFGV</sequence>
<evidence type="ECO:0000313" key="8">
    <source>
        <dbReference type="EMBL" id="EFA79788.1"/>
    </source>
</evidence>
<feature type="compositionally biased region" description="Low complexity" evidence="6">
    <location>
        <begin position="10"/>
        <end position="45"/>
    </location>
</feature>